<dbReference type="RefSeq" id="WP_226544823.1">
    <property type="nucleotide sequence ID" value="NZ_JAJAPW010000062.1"/>
</dbReference>
<keyword evidence="1" id="KW-1133">Transmembrane helix</keyword>
<keyword evidence="3" id="KW-1185">Reference proteome</keyword>
<gene>
    <name evidence="2" type="ORF">LG649_16045</name>
</gene>
<organism evidence="2 3">
    <name type="scientific">Neotamlana laminarinivorans</name>
    <dbReference type="NCBI Taxonomy" id="2883124"/>
    <lineage>
        <taxon>Bacteria</taxon>
        <taxon>Pseudomonadati</taxon>
        <taxon>Bacteroidota</taxon>
        <taxon>Flavobacteriia</taxon>
        <taxon>Flavobacteriales</taxon>
        <taxon>Flavobacteriaceae</taxon>
        <taxon>Neotamlana</taxon>
    </lineage>
</organism>
<sequence>VFGMVFFIAPLIGMAVMDAARERVSTNNELTFKVFWNTTLKHFWPIAKFGATGLFLIIFCIFPYWYNSKRNPITQVAIPHGSRDNFLEVTSSGLVFFIIP</sequence>
<dbReference type="AlphaFoldDB" id="A0A9X1I3F6"/>
<keyword evidence="1" id="KW-0472">Membrane</keyword>
<evidence type="ECO:0000313" key="3">
    <source>
        <dbReference type="Proteomes" id="UP001139199"/>
    </source>
</evidence>
<name>A0A9X1I3F6_9FLAO</name>
<evidence type="ECO:0000256" key="1">
    <source>
        <dbReference type="SAM" id="Phobius"/>
    </source>
</evidence>
<dbReference type="Proteomes" id="UP001139199">
    <property type="component" value="Unassembled WGS sequence"/>
</dbReference>
<evidence type="ECO:0000313" key="2">
    <source>
        <dbReference type="EMBL" id="MCB4800360.1"/>
    </source>
</evidence>
<feature type="transmembrane region" description="Helical" evidence="1">
    <location>
        <begin position="43"/>
        <end position="66"/>
    </location>
</feature>
<keyword evidence="1" id="KW-0812">Transmembrane</keyword>
<comment type="caution">
    <text evidence="2">The sequence shown here is derived from an EMBL/GenBank/DDBJ whole genome shotgun (WGS) entry which is preliminary data.</text>
</comment>
<proteinExistence type="predicted"/>
<reference evidence="2" key="1">
    <citation type="submission" date="2021-10" db="EMBL/GenBank/DDBJ databases">
        <title>Tamlana sargassums sp. nov., and Tamlana laminarinivorans sp. nov., two new bacteria isolated from the brown alga.</title>
        <authorList>
            <person name="Li J."/>
        </authorList>
    </citation>
    <scope>NUCLEOTIDE SEQUENCE</scope>
    <source>
        <strain evidence="2">PT2-4</strain>
    </source>
</reference>
<feature type="non-terminal residue" evidence="2">
    <location>
        <position position="100"/>
    </location>
</feature>
<dbReference type="EMBL" id="JAJAPW010000062">
    <property type="protein sequence ID" value="MCB4800360.1"/>
    <property type="molecule type" value="Genomic_DNA"/>
</dbReference>
<accession>A0A9X1I3F6</accession>
<feature type="non-terminal residue" evidence="2">
    <location>
        <position position="1"/>
    </location>
</feature>
<protein>
    <submittedName>
        <fullName evidence="2">Uncharacterized protein</fullName>
    </submittedName>
</protein>